<evidence type="ECO:0000259" key="4">
    <source>
        <dbReference type="Pfam" id="PF17942"/>
    </source>
</evidence>
<dbReference type="SUPFAM" id="SSF55874">
    <property type="entry name" value="ATPase domain of HSP90 chaperone/DNA topoisomerase II/histidine kinase"/>
    <property type="match status" value="1"/>
</dbReference>
<proteinExistence type="predicted"/>
<dbReference type="Pfam" id="PF13589">
    <property type="entry name" value="HATPase_c_3"/>
    <property type="match status" value="1"/>
</dbReference>
<dbReference type="InterPro" id="IPR045261">
    <property type="entry name" value="MORC_ATPase"/>
</dbReference>
<protein>
    <recommendedName>
        <fullName evidence="4">Morc S5 domain-containing protein</fullName>
    </recommendedName>
</protein>
<accession>A0A3S1AYC4</accession>
<dbReference type="Pfam" id="PF17942">
    <property type="entry name" value="Morc6_S5"/>
    <property type="match status" value="1"/>
</dbReference>
<sequence length="409" mass="46646">MMATCSTATNQDGIQPVGVCPWYLHGNSTPHTWIFGAFAELIDNAYDPDVNAEEFWIDKVDYEGSPCLMFKDNGSGISPDKFLKMFSFGYCEKRRDESYPNHMPIGQYGNGFKSGSMRMGEDAIVFTRTKDSASVGFLSKTYLEAIGSDNLIVPIVHYSLPGMQRCEPRKFENNLKAILTYSVFHSEDALKEELLELETCGTGTKIIISNLKKINNDLLELDFTSDPRDILCPAAQEVEASAVKSRSFTLNPSRYRVSLREYCTILFLKPRMIIHIRGKKVRTKLVSRALREPCYFNYKPHTVKSPIRVTFGFTWGQMETEDYGMMLYNRNRLIKAFERVGCQRQSNTTDGIGVVGVAEINFVEPEHTKQNFTSSTAYNAALRWFGDKLNEYWYEKKYTGTPGQSRQQR</sequence>
<dbReference type="PANTHER" id="PTHR23336:SF76">
    <property type="entry name" value="MORC S5 DOMAIN-CONTAINING PROTEIN"/>
    <property type="match status" value="1"/>
</dbReference>
<feature type="domain" description="Morc S5" evidence="4">
    <location>
        <begin position="258"/>
        <end position="393"/>
    </location>
</feature>
<keyword evidence="6" id="KW-1185">Reference proteome</keyword>
<gene>
    <name evidence="5" type="ORF">EGW08_021849</name>
</gene>
<dbReference type="Gene3D" id="3.30.565.10">
    <property type="entry name" value="Histidine kinase-like ATPase, C-terminal domain"/>
    <property type="match status" value="1"/>
</dbReference>
<dbReference type="InterPro" id="IPR041006">
    <property type="entry name" value="Morc_S5"/>
</dbReference>
<evidence type="ECO:0000256" key="1">
    <source>
        <dbReference type="ARBA" id="ARBA00004123"/>
    </source>
</evidence>
<comment type="subcellular location">
    <subcellularLocation>
        <location evidence="1">Nucleus</location>
    </subcellularLocation>
</comment>
<reference evidence="5 6" key="1">
    <citation type="submission" date="2019-01" db="EMBL/GenBank/DDBJ databases">
        <title>A draft genome assembly of the solar-powered sea slug Elysia chlorotica.</title>
        <authorList>
            <person name="Cai H."/>
            <person name="Li Q."/>
            <person name="Fang X."/>
            <person name="Li J."/>
            <person name="Curtis N.E."/>
            <person name="Altenburger A."/>
            <person name="Shibata T."/>
            <person name="Feng M."/>
            <person name="Maeda T."/>
            <person name="Schwartz J.A."/>
            <person name="Shigenobu S."/>
            <person name="Lundholm N."/>
            <person name="Nishiyama T."/>
            <person name="Yang H."/>
            <person name="Hasebe M."/>
            <person name="Li S."/>
            <person name="Pierce S.K."/>
            <person name="Wang J."/>
        </authorList>
    </citation>
    <scope>NUCLEOTIDE SEQUENCE [LARGE SCALE GENOMIC DNA]</scope>
    <source>
        <strain evidence="5">EC2010</strain>
        <tissue evidence="5">Whole organism of an adult</tissue>
    </source>
</reference>
<dbReference type="AlphaFoldDB" id="A0A3S1AYC4"/>
<dbReference type="GO" id="GO:0016887">
    <property type="term" value="F:ATP hydrolysis activity"/>
    <property type="evidence" value="ECO:0007669"/>
    <property type="project" value="InterPro"/>
</dbReference>
<name>A0A3S1AYC4_ELYCH</name>
<keyword evidence="3" id="KW-0539">Nucleus</keyword>
<comment type="caution">
    <text evidence="5">The sequence shown here is derived from an EMBL/GenBank/DDBJ whole genome shotgun (WGS) entry which is preliminary data.</text>
</comment>
<dbReference type="EMBL" id="RQTK01001420">
    <property type="protein sequence ID" value="RUS70389.1"/>
    <property type="molecule type" value="Genomic_DNA"/>
</dbReference>
<dbReference type="InterPro" id="IPR036890">
    <property type="entry name" value="HATPase_C_sf"/>
</dbReference>
<organism evidence="5 6">
    <name type="scientific">Elysia chlorotica</name>
    <name type="common">Eastern emerald elysia</name>
    <name type="synonym">Sea slug</name>
    <dbReference type="NCBI Taxonomy" id="188477"/>
    <lineage>
        <taxon>Eukaryota</taxon>
        <taxon>Metazoa</taxon>
        <taxon>Spiralia</taxon>
        <taxon>Lophotrochozoa</taxon>
        <taxon>Mollusca</taxon>
        <taxon>Gastropoda</taxon>
        <taxon>Heterobranchia</taxon>
        <taxon>Euthyneura</taxon>
        <taxon>Panpulmonata</taxon>
        <taxon>Sacoglossa</taxon>
        <taxon>Placobranchoidea</taxon>
        <taxon>Plakobranchidae</taxon>
        <taxon>Elysia</taxon>
    </lineage>
</organism>
<dbReference type="GO" id="GO:0005634">
    <property type="term" value="C:nucleus"/>
    <property type="evidence" value="ECO:0007669"/>
    <property type="project" value="UniProtKB-SubCell"/>
</dbReference>
<keyword evidence="2" id="KW-0175">Coiled coil</keyword>
<evidence type="ECO:0000256" key="3">
    <source>
        <dbReference type="ARBA" id="ARBA00023242"/>
    </source>
</evidence>
<evidence type="ECO:0000313" key="5">
    <source>
        <dbReference type="EMBL" id="RUS70389.1"/>
    </source>
</evidence>
<evidence type="ECO:0000256" key="2">
    <source>
        <dbReference type="ARBA" id="ARBA00023054"/>
    </source>
</evidence>
<dbReference type="Proteomes" id="UP000271974">
    <property type="component" value="Unassembled WGS sequence"/>
</dbReference>
<dbReference type="PANTHER" id="PTHR23336">
    <property type="entry name" value="ZINC FINGER CW-TYPE COILED-COIL DOMAIN PROTEIN 3"/>
    <property type="match status" value="1"/>
</dbReference>
<dbReference type="OrthoDB" id="757982at2759"/>
<evidence type="ECO:0000313" key="6">
    <source>
        <dbReference type="Proteomes" id="UP000271974"/>
    </source>
</evidence>